<accession>A0ACB8SQI2</accession>
<dbReference type="Proteomes" id="UP000814140">
    <property type="component" value="Unassembled WGS sequence"/>
</dbReference>
<gene>
    <name evidence="1" type="ORF">BV25DRAFT_1307560</name>
</gene>
<comment type="caution">
    <text evidence="1">The sequence shown here is derived from an EMBL/GenBank/DDBJ whole genome shotgun (WGS) entry which is preliminary data.</text>
</comment>
<keyword evidence="2" id="KW-1185">Reference proteome</keyword>
<evidence type="ECO:0000313" key="2">
    <source>
        <dbReference type="Proteomes" id="UP000814140"/>
    </source>
</evidence>
<protein>
    <submittedName>
        <fullName evidence="1">Uncharacterized protein</fullName>
    </submittedName>
</protein>
<proteinExistence type="predicted"/>
<dbReference type="EMBL" id="MU277238">
    <property type="protein sequence ID" value="KAI0058215.1"/>
    <property type="molecule type" value="Genomic_DNA"/>
</dbReference>
<organism evidence="1 2">
    <name type="scientific">Artomyces pyxidatus</name>
    <dbReference type="NCBI Taxonomy" id="48021"/>
    <lineage>
        <taxon>Eukaryota</taxon>
        <taxon>Fungi</taxon>
        <taxon>Dikarya</taxon>
        <taxon>Basidiomycota</taxon>
        <taxon>Agaricomycotina</taxon>
        <taxon>Agaricomycetes</taxon>
        <taxon>Russulales</taxon>
        <taxon>Auriscalpiaceae</taxon>
        <taxon>Artomyces</taxon>
    </lineage>
</organism>
<sequence>MLTKICRAWPTFPSNHERPPSCSATYACASSQTASFQDARMRALFSGSPPNAKPKAAIRPLLREMILHKRSPPSPPSRSARLSLPSRCSLRSALWKPARRPSRASLTPSTPRSALSPSNSVHSGAAAAPIVSDISSAVQNAITQLNAPGLTIGQGDALTSLTNVLSTILTPAGQASSAPDVSSDFVPAFLPLGSVLGALVGLVLKLVGSLLIVVDVKASLLGLVGVLAPIIVHLNLTPLLVVLGILL</sequence>
<reference evidence="1" key="1">
    <citation type="submission" date="2021-03" db="EMBL/GenBank/DDBJ databases">
        <authorList>
            <consortium name="DOE Joint Genome Institute"/>
            <person name="Ahrendt S."/>
            <person name="Looney B.P."/>
            <person name="Miyauchi S."/>
            <person name="Morin E."/>
            <person name="Drula E."/>
            <person name="Courty P.E."/>
            <person name="Chicoki N."/>
            <person name="Fauchery L."/>
            <person name="Kohler A."/>
            <person name="Kuo A."/>
            <person name="Labutti K."/>
            <person name="Pangilinan J."/>
            <person name="Lipzen A."/>
            <person name="Riley R."/>
            <person name="Andreopoulos W."/>
            <person name="He G."/>
            <person name="Johnson J."/>
            <person name="Barry K.W."/>
            <person name="Grigoriev I.V."/>
            <person name="Nagy L."/>
            <person name="Hibbett D."/>
            <person name="Henrissat B."/>
            <person name="Matheny P.B."/>
            <person name="Labbe J."/>
            <person name="Martin F."/>
        </authorList>
    </citation>
    <scope>NUCLEOTIDE SEQUENCE</scope>
    <source>
        <strain evidence="1">HHB10654</strain>
    </source>
</reference>
<name>A0ACB8SQI2_9AGAM</name>
<evidence type="ECO:0000313" key="1">
    <source>
        <dbReference type="EMBL" id="KAI0058215.1"/>
    </source>
</evidence>
<reference evidence="1" key="2">
    <citation type="journal article" date="2022" name="New Phytol.">
        <title>Evolutionary transition to the ectomycorrhizal habit in the genomes of a hyperdiverse lineage of mushroom-forming fungi.</title>
        <authorList>
            <person name="Looney B."/>
            <person name="Miyauchi S."/>
            <person name="Morin E."/>
            <person name="Drula E."/>
            <person name="Courty P.E."/>
            <person name="Kohler A."/>
            <person name="Kuo A."/>
            <person name="LaButti K."/>
            <person name="Pangilinan J."/>
            <person name="Lipzen A."/>
            <person name="Riley R."/>
            <person name="Andreopoulos W."/>
            <person name="He G."/>
            <person name="Johnson J."/>
            <person name="Nolan M."/>
            <person name="Tritt A."/>
            <person name="Barry K.W."/>
            <person name="Grigoriev I.V."/>
            <person name="Nagy L.G."/>
            <person name="Hibbett D."/>
            <person name="Henrissat B."/>
            <person name="Matheny P.B."/>
            <person name="Labbe J."/>
            <person name="Martin F.M."/>
        </authorList>
    </citation>
    <scope>NUCLEOTIDE SEQUENCE</scope>
    <source>
        <strain evidence="1">HHB10654</strain>
    </source>
</reference>